<evidence type="ECO:0000313" key="4">
    <source>
        <dbReference type="Proteomes" id="UP000039660"/>
    </source>
</evidence>
<accession>A0A0T7G2L4</accession>
<evidence type="ECO:0000313" key="3">
    <source>
        <dbReference type="EMBL" id="CDZ46122.1"/>
    </source>
</evidence>
<dbReference type="AlphaFoldDB" id="A0A0T7G2L4"/>
<dbReference type="OrthoDB" id="7271438at2"/>
<sequence length="102" mass="10606">MADDSTTTIRATFETREAADLAVEHLVQQHGISRPDIFIQSATDRNSAGSAPSGGDVSHEEGARRDVPLAGEIEVSVDIASSQVTAVERSLGDAGALSVSSR</sequence>
<proteinExistence type="predicted"/>
<evidence type="ECO:0000313" key="5">
    <source>
        <dbReference type="Proteomes" id="UP000046176"/>
    </source>
</evidence>
<protein>
    <submittedName>
        <fullName evidence="2">Uncharacterized protein</fullName>
    </submittedName>
</protein>
<gene>
    <name evidence="2" type="ORF">NGAL_HAMBI1145_59120</name>
    <name evidence="3" type="ORF">NGAL_HAMBI1189_12470</name>
</gene>
<feature type="compositionally biased region" description="Basic and acidic residues" evidence="1">
    <location>
        <begin position="57"/>
        <end position="67"/>
    </location>
</feature>
<feature type="compositionally biased region" description="Polar residues" evidence="1">
    <location>
        <begin position="40"/>
        <end position="50"/>
    </location>
</feature>
<feature type="region of interest" description="Disordered" evidence="1">
    <location>
        <begin position="37"/>
        <end position="68"/>
    </location>
</feature>
<reference evidence="4 5" key="1">
    <citation type="submission" date="2014-08" db="EMBL/GenBank/DDBJ databases">
        <authorList>
            <person name="Chen Y.-H."/>
        </authorList>
    </citation>
    <scope>NUCLEOTIDE SEQUENCE [LARGE SCALE GENOMIC DNA]</scope>
</reference>
<evidence type="ECO:0000256" key="1">
    <source>
        <dbReference type="SAM" id="MobiDB-lite"/>
    </source>
</evidence>
<organism evidence="2 5">
    <name type="scientific">Neorhizobium galegae bv. officinalis</name>
    <dbReference type="NCBI Taxonomy" id="323656"/>
    <lineage>
        <taxon>Bacteria</taxon>
        <taxon>Pseudomonadati</taxon>
        <taxon>Pseudomonadota</taxon>
        <taxon>Alphaproteobacteria</taxon>
        <taxon>Hyphomicrobiales</taxon>
        <taxon>Rhizobiaceae</taxon>
        <taxon>Rhizobium/Agrobacterium group</taxon>
        <taxon>Neorhizobium</taxon>
    </lineage>
</organism>
<dbReference type="EMBL" id="CCRK01000002">
    <property type="protein sequence ID" value="CDZ46122.1"/>
    <property type="molecule type" value="Genomic_DNA"/>
</dbReference>
<dbReference type="Proteomes" id="UP000039660">
    <property type="component" value="Unassembled WGS sequence"/>
</dbReference>
<dbReference type="Proteomes" id="UP000046176">
    <property type="component" value="Unassembled WGS sequence"/>
</dbReference>
<evidence type="ECO:0000313" key="2">
    <source>
        <dbReference type="EMBL" id="CDZ41473.1"/>
    </source>
</evidence>
<dbReference type="EMBL" id="CCRH01000033">
    <property type="protein sequence ID" value="CDZ41473.1"/>
    <property type="molecule type" value="Genomic_DNA"/>
</dbReference>
<name>A0A0T7G2L4_NEOGA</name>
<dbReference type="RefSeq" id="WP_046632300.1">
    <property type="nucleotide sequence ID" value="NZ_CCRH01000033.1"/>
</dbReference>